<dbReference type="STRING" id="1890364.A0A2P6MVL1"/>
<dbReference type="InterPro" id="IPR008936">
    <property type="entry name" value="Rho_GTPase_activation_prot"/>
</dbReference>
<dbReference type="InParanoid" id="A0A2P6MVL1"/>
<gene>
    <name evidence="3" type="ORF">PROFUN_09174</name>
</gene>
<protein>
    <recommendedName>
        <fullName evidence="2">Rho-GAP domain-containing protein</fullName>
    </recommendedName>
</protein>
<dbReference type="AlphaFoldDB" id="A0A2P6MVL1"/>
<organism evidence="3 4">
    <name type="scientific">Planoprotostelium fungivorum</name>
    <dbReference type="NCBI Taxonomy" id="1890364"/>
    <lineage>
        <taxon>Eukaryota</taxon>
        <taxon>Amoebozoa</taxon>
        <taxon>Evosea</taxon>
        <taxon>Variosea</taxon>
        <taxon>Cavosteliida</taxon>
        <taxon>Cavosteliaceae</taxon>
        <taxon>Planoprotostelium</taxon>
    </lineage>
</organism>
<comment type="caution">
    <text evidence="3">The sequence shown here is derived from an EMBL/GenBank/DDBJ whole genome shotgun (WGS) entry which is preliminary data.</text>
</comment>
<feature type="domain" description="Rho-GAP" evidence="2">
    <location>
        <begin position="457"/>
        <end position="636"/>
    </location>
</feature>
<dbReference type="GO" id="GO:0007165">
    <property type="term" value="P:signal transduction"/>
    <property type="evidence" value="ECO:0007669"/>
    <property type="project" value="InterPro"/>
</dbReference>
<keyword evidence="4" id="KW-1185">Reference proteome</keyword>
<accession>A0A2P6MVL1</accession>
<dbReference type="InterPro" id="IPR000198">
    <property type="entry name" value="RhoGAP_dom"/>
</dbReference>
<dbReference type="SUPFAM" id="SSF50978">
    <property type="entry name" value="WD40 repeat-like"/>
    <property type="match status" value="1"/>
</dbReference>
<feature type="region of interest" description="Disordered" evidence="1">
    <location>
        <begin position="746"/>
        <end position="776"/>
    </location>
</feature>
<dbReference type="SMART" id="SM00324">
    <property type="entry name" value="RhoGAP"/>
    <property type="match status" value="1"/>
</dbReference>
<dbReference type="Pfam" id="PF00620">
    <property type="entry name" value="RhoGAP"/>
    <property type="match status" value="1"/>
</dbReference>
<dbReference type="InterPro" id="IPR036322">
    <property type="entry name" value="WD40_repeat_dom_sf"/>
</dbReference>
<dbReference type="Gene3D" id="1.10.555.10">
    <property type="entry name" value="Rho GTPase activation protein"/>
    <property type="match status" value="1"/>
</dbReference>
<dbReference type="Proteomes" id="UP000241769">
    <property type="component" value="Unassembled WGS sequence"/>
</dbReference>
<name>A0A2P6MVL1_9EUKA</name>
<evidence type="ECO:0000313" key="3">
    <source>
        <dbReference type="EMBL" id="PRP75750.1"/>
    </source>
</evidence>
<evidence type="ECO:0000259" key="2">
    <source>
        <dbReference type="PROSITE" id="PS50238"/>
    </source>
</evidence>
<proteinExistence type="predicted"/>
<sequence length="916" mass="105089">MDKRIIIEGELPQFILSKDLPRNRIQLLPDGYISAHYDGTGTQVITKAIVGHEHRSESVPDSQRSAHFAVTDTVVHQCPMLDSNHERWPTLTTYHDDGTVQFYEAEEKRSWKMEDVGYNSLFKDSPTCVLYSDTENVFCVIRGTSCIMYSKTERKIVPIGDMLIKRTVDLQTSMCKIKSPLVLIVGIKTAFISNGLTTDGEQVELKASPSGMWLATAWYDQSLRMVDTNCIACLETQSMYQASTGQNQKSIRIYPTVITAEDHRKIVSLALPAVASFIDRHLIYIIDARGGITSYDYQTASKVHQLNRIEGTYDEDNGVITIKTRREGEKLWAFVLRRDRTLTVYDAEGDEKEPIKVYYTAEVLSDIMLDGEMNVFGASQVCYPLAFLYYWKVKIQKRNPESNTQSITQAELWKDFYSTGESCIRKHFLAIEETPSEHKRSDEYQVEDHTESDIIGVDLTTYSLSHREQARMPSILYHTFRRIYHEGVNVMEIFGILVQEQFMFHPLSVLNSGDVDLLYKQNVGSMGEAIKIWLSSLSEPIVSSSLYKDFMTIADTPGASRFEKIENELAKLPAVNRFLFDVLTITLYHMVTPSKLGLLFGPLLLCKQQQRARAQLHMPKLALLGRVFIEEIGKFTSERHKRENYNESGETASYSPIMLNVDELKDDTKYYPTDIPINRVIDTTPKVFVPQVHPADRGQISAEMIESRNKDLQEKQQRKDEMLRAERARREQIKAMEEQKKVIEEQRKKMEEERRQMEEQKRAREEAEERERTKMDAEKRAKLEKLVSEMASLFGKKLQFIQSKLTKITSIELANSVMDQVYQVKVLVLDLKQTESSWTPTADLKGKIDQHLSNPSPSSEKEAEDLVYIRSGVESYVSAILKKFEGYNQGLDGRSQEELIQMAQLVARVQKILVQN</sequence>
<evidence type="ECO:0000313" key="4">
    <source>
        <dbReference type="Proteomes" id="UP000241769"/>
    </source>
</evidence>
<dbReference type="SUPFAM" id="SSF48350">
    <property type="entry name" value="GTPase activation domain, GAP"/>
    <property type="match status" value="1"/>
</dbReference>
<evidence type="ECO:0000256" key="1">
    <source>
        <dbReference type="SAM" id="MobiDB-lite"/>
    </source>
</evidence>
<dbReference type="EMBL" id="MDYQ01000364">
    <property type="protein sequence ID" value="PRP75750.1"/>
    <property type="molecule type" value="Genomic_DNA"/>
</dbReference>
<reference evidence="3 4" key="1">
    <citation type="journal article" date="2018" name="Genome Biol. Evol.">
        <title>Multiple Roots of Fruiting Body Formation in Amoebozoa.</title>
        <authorList>
            <person name="Hillmann F."/>
            <person name="Forbes G."/>
            <person name="Novohradska S."/>
            <person name="Ferling I."/>
            <person name="Riege K."/>
            <person name="Groth M."/>
            <person name="Westermann M."/>
            <person name="Marz M."/>
            <person name="Spaller T."/>
            <person name="Winckler T."/>
            <person name="Schaap P."/>
            <person name="Glockner G."/>
        </authorList>
    </citation>
    <scope>NUCLEOTIDE SEQUENCE [LARGE SCALE GENOMIC DNA]</scope>
    <source>
        <strain evidence="3 4">Jena</strain>
    </source>
</reference>
<dbReference type="PROSITE" id="PS50238">
    <property type="entry name" value="RHOGAP"/>
    <property type="match status" value="1"/>
</dbReference>